<protein>
    <submittedName>
        <fullName evidence="3">Glycosyl transferase family 1</fullName>
    </submittedName>
</protein>
<accession>A0A0S8JXT0</accession>
<organism evidence="3 4">
    <name type="scientific">candidate division WOR_3 bacterium SM1_77</name>
    <dbReference type="NCBI Taxonomy" id="1703778"/>
    <lineage>
        <taxon>Bacteria</taxon>
        <taxon>Bacteria division WOR-3</taxon>
    </lineage>
</organism>
<dbReference type="CDD" id="cd03822">
    <property type="entry name" value="GT4_mannosyltransferase-like"/>
    <property type="match status" value="1"/>
</dbReference>
<dbReference type="PANTHER" id="PTHR12526:SF572">
    <property type="entry name" value="BLL5144 PROTEIN"/>
    <property type="match status" value="1"/>
</dbReference>
<dbReference type="GO" id="GO:0016757">
    <property type="term" value="F:glycosyltransferase activity"/>
    <property type="evidence" value="ECO:0007669"/>
    <property type="project" value="InterPro"/>
</dbReference>
<dbReference type="PANTHER" id="PTHR12526">
    <property type="entry name" value="GLYCOSYLTRANSFERASE"/>
    <property type="match status" value="1"/>
</dbReference>
<dbReference type="Pfam" id="PF13439">
    <property type="entry name" value="Glyco_transf_4"/>
    <property type="match status" value="1"/>
</dbReference>
<keyword evidence="3" id="KW-0808">Transferase</keyword>
<dbReference type="GO" id="GO:0005975">
    <property type="term" value="P:carbohydrate metabolic process"/>
    <property type="evidence" value="ECO:0007669"/>
    <property type="project" value="InterPro"/>
</dbReference>
<dbReference type="Proteomes" id="UP000050975">
    <property type="component" value="Unassembled WGS sequence"/>
</dbReference>
<dbReference type="InterPro" id="IPR028098">
    <property type="entry name" value="Glyco_trans_4-like_N"/>
</dbReference>
<dbReference type="EMBL" id="LJVE01000081">
    <property type="protein sequence ID" value="KPL13852.1"/>
    <property type="molecule type" value="Genomic_DNA"/>
</dbReference>
<dbReference type="SUPFAM" id="SSF53756">
    <property type="entry name" value="UDP-Glycosyltransferase/glycogen phosphorylase"/>
    <property type="match status" value="1"/>
</dbReference>
<name>A0A0S8JXT0_UNCW3</name>
<gene>
    <name evidence="3" type="ORF">AMJ74_04490</name>
</gene>
<dbReference type="InterPro" id="IPR008928">
    <property type="entry name" value="6-hairpin_glycosidase_sf"/>
</dbReference>
<comment type="caution">
    <text evidence="3">The sequence shown here is derived from an EMBL/GenBank/DDBJ whole genome shotgun (WGS) entry which is preliminary data.</text>
</comment>
<dbReference type="InterPro" id="IPR001296">
    <property type="entry name" value="Glyco_trans_1"/>
</dbReference>
<feature type="domain" description="Glycosyl transferase family 1" evidence="1">
    <location>
        <begin position="188"/>
        <end position="360"/>
    </location>
</feature>
<dbReference type="SUPFAM" id="SSF48208">
    <property type="entry name" value="Six-hairpin glycosidases"/>
    <property type="match status" value="1"/>
</dbReference>
<evidence type="ECO:0000259" key="1">
    <source>
        <dbReference type="Pfam" id="PF00534"/>
    </source>
</evidence>
<sequence length="760" mass="86570">MKHTEKTHLGRIAFIGNYLPRKCGIATFTTDLCESIASEYNKLTCFALAVNDVEGGYVYPPRVRFELTENDIVSYRRTADFLNINNVDVVSLQHEYGIFGGVAGSHILVLLRELRMPLVTTLHTVLREPDADQRKVMEELIRLSDRLVVMSKIAAKFMAEIYHVPQEKIEIIPHGIPDIPFVDSNFYKDQFGVEGKIVLLTFGLLSPNKGIENVIKALPAILARYPNTVYIVVGATHPHVLKEEGESYRLSLELLAEECGVEEGIIFHNRFVSLEELVKFICTTDIYLTPYVNPAQIVSGTLAYVVGAGKSAISTPYWYAQELLDENRGVLVPFNDPEAIASQVIDLLDNSVKRHAIRKRCYLYGREMIWPVVAERYVECFESAYDERMRSQRSPFAIKPLSQRPLDLPVLNTNHLFSLTDDTGILQHSVSIVPNYKEGYTTDDNARALILTMMMERSVPDRMRKVDELAIRYLAFLLYAYNPELGRFRNFLSYDRRWIEECGSEDSHARALWALGVVLGRSKLQNLRDIAGHLFSIALPATLKFSSPRAWAFTLIGIHEYLRRFSGDRAAQNAEEILSEKLMALYRRNSKEDWPWFEDILSYSNAKIPLALLLCGQKLSMNDMTEIALKTLEWLVKVQTAEEGYFQPIGSNGFYRRGGERAYFDQQPIEAYGMVLACLETYRITGDNNWYKEAQRAFEWFLGRNNGRLMIYDPVTGGCYDSLHSDRVNENQGAESTLAFLLSLLEMRQAENILAIPTQG</sequence>
<dbReference type="Gene3D" id="3.40.50.2000">
    <property type="entry name" value="Glycogen Phosphorylase B"/>
    <property type="match status" value="2"/>
</dbReference>
<evidence type="ECO:0000313" key="3">
    <source>
        <dbReference type="EMBL" id="KPL13852.1"/>
    </source>
</evidence>
<feature type="domain" description="Glycosyltransferase subfamily 4-like N-terminal" evidence="2">
    <location>
        <begin position="24"/>
        <end position="176"/>
    </location>
</feature>
<dbReference type="AlphaFoldDB" id="A0A0S8JXT0"/>
<dbReference type="Pfam" id="PF00534">
    <property type="entry name" value="Glycos_transf_1"/>
    <property type="match status" value="1"/>
</dbReference>
<evidence type="ECO:0000259" key="2">
    <source>
        <dbReference type="Pfam" id="PF13439"/>
    </source>
</evidence>
<proteinExistence type="predicted"/>
<dbReference type="PATRIC" id="fig|1703778.3.peg.589"/>
<evidence type="ECO:0000313" key="4">
    <source>
        <dbReference type="Proteomes" id="UP000050975"/>
    </source>
</evidence>
<reference evidence="3 4" key="1">
    <citation type="journal article" date="2015" name="Microbiome">
        <title>Genomic resolution of linkages in carbon, nitrogen, and sulfur cycling among widespread estuary sediment bacteria.</title>
        <authorList>
            <person name="Baker B.J."/>
            <person name="Lazar C.S."/>
            <person name="Teske A.P."/>
            <person name="Dick G.J."/>
        </authorList>
    </citation>
    <scope>NUCLEOTIDE SEQUENCE [LARGE SCALE GENOMIC DNA]</scope>
    <source>
        <strain evidence="3">SM1_77</strain>
    </source>
</reference>